<dbReference type="Proteomes" id="UP000199385">
    <property type="component" value="Chromosome I"/>
</dbReference>
<keyword evidence="1" id="KW-1133">Transmembrane helix</keyword>
<feature type="transmembrane region" description="Helical" evidence="1">
    <location>
        <begin position="12"/>
        <end position="40"/>
    </location>
</feature>
<organism evidence="2 3">
    <name type="scientific">Micromonospora auratinigra</name>
    <dbReference type="NCBI Taxonomy" id="261654"/>
    <lineage>
        <taxon>Bacteria</taxon>
        <taxon>Bacillati</taxon>
        <taxon>Actinomycetota</taxon>
        <taxon>Actinomycetes</taxon>
        <taxon>Micromonosporales</taxon>
        <taxon>Micromonosporaceae</taxon>
        <taxon>Micromonospora</taxon>
    </lineage>
</organism>
<reference evidence="3" key="1">
    <citation type="submission" date="2016-06" db="EMBL/GenBank/DDBJ databases">
        <authorList>
            <person name="Varghese N."/>
            <person name="Submissions Spin"/>
        </authorList>
    </citation>
    <scope>NUCLEOTIDE SEQUENCE [LARGE SCALE GENOMIC DNA]</scope>
    <source>
        <strain evidence="3">DSM 44815</strain>
    </source>
</reference>
<protein>
    <recommendedName>
        <fullName evidence="4">NfeD-like C-terminal, partner-binding</fullName>
    </recommendedName>
</protein>
<evidence type="ECO:0000313" key="3">
    <source>
        <dbReference type="Proteomes" id="UP000199385"/>
    </source>
</evidence>
<evidence type="ECO:0000313" key="2">
    <source>
        <dbReference type="EMBL" id="SBT49713.1"/>
    </source>
</evidence>
<dbReference type="RefSeq" id="WP_091667499.1">
    <property type="nucleotide sequence ID" value="NZ_LT594323.1"/>
</dbReference>
<evidence type="ECO:0000256" key="1">
    <source>
        <dbReference type="SAM" id="Phobius"/>
    </source>
</evidence>
<keyword evidence="3" id="KW-1185">Reference proteome</keyword>
<proteinExistence type="predicted"/>
<accession>A0A1A9A0P7</accession>
<dbReference type="STRING" id="261654.GA0070611_4516"/>
<feature type="transmembrane region" description="Helical" evidence="1">
    <location>
        <begin position="82"/>
        <end position="101"/>
    </location>
</feature>
<gene>
    <name evidence="2" type="ORF">GA0070611_4516</name>
</gene>
<sequence length="181" mass="18236">MTLHGVDTVQVVATGTLIFLIIGGSGVGVLALALVGSGLLHLGHPDVDGPASLEAVAGFTGAFGFGAAIVNEMLGGRTPGMIAAAVAGGVLAAVPTAWLAARLSRAARNMRTDATPTRSHLAGATGLVVTPIPTDGYGEVRVRLAGQPVKLNARADRPLPVGARIFVVEALSETSVHVETY</sequence>
<name>A0A1A9A0P7_9ACTN</name>
<dbReference type="PATRIC" id="fig|261654.4.peg.4578"/>
<dbReference type="Gene3D" id="2.40.50.140">
    <property type="entry name" value="Nucleic acid-binding proteins"/>
    <property type="match status" value="1"/>
</dbReference>
<keyword evidence="1" id="KW-0812">Transmembrane</keyword>
<dbReference type="InterPro" id="IPR012340">
    <property type="entry name" value="NA-bd_OB-fold"/>
</dbReference>
<dbReference type="AlphaFoldDB" id="A0A1A9A0P7"/>
<dbReference type="EMBL" id="LT594323">
    <property type="protein sequence ID" value="SBT49713.1"/>
    <property type="molecule type" value="Genomic_DNA"/>
</dbReference>
<evidence type="ECO:0008006" key="4">
    <source>
        <dbReference type="Google" id="ProtNLM"/>
    </source>
</evidence>
<dbReference type="OrthoDB" id="4827181at2"/>
<keyword evidence="1" id="KW-0472">Membrane</keyword>